<evidence type="ECO:0000313" key="1">
    <source>
        <dbReference type="EMBL" id="SFJ60764.1"/>
    </source>
</evidence>
<keyword evidence="2" id="KW-1185">Reference proteome</keyword>
<dbReference type="STRING" id="1144750.SAMN05443431_11149"/>
<sequence>MSFKLLYKKTDNGIKTVFNGMKTVDNKLAGFKKSIVSYF</sequence>
<dbReference type="AlphaFoldDB" id="A0A1I3SPK1"/>
<name>A0A1I3SPK1_9FLAO</name>
<dbReference type="Proteomes" id="UP000199559">
    <property type="component" value="Unassembled WGS sequence"/>
</dbReference>
<accession>A0A1I3SPK1</accession>
<protein>
    <submittedName>
        <fullName evidence="1">Uncharacterized protein</fullName>
    </submittedName>
</protein>
<reference evidence="2" key="1">
    <citation type="submission" date="2016-10" db="EMBL/GenBank/DDBJ databases">
        <authorList>
            <person name="Varghese N."/>
            <person name="Submissions S."/>
        </authorList>
    </citation>
    <scope>NUCLEOTIDE SEQUENCE [LARGE SCALE GENOMIC DNA]</scope>
    <source>
        <strain evidence="2">DSM 28881</strain>
    </source>
</reference>
<gene>
    <name evidence="1" type="ORF">SAMN05443431_11149</name>
</gene>
<evidence type="ECO:0000313" key="2">
    <source>
        <dbReference type="Proteomes" id="UP000199559"/>
    </source>
</evidence>
<dbReference type="EMBL" id="FORM01000011">
    <property type="protein sequence ID" value="SFJ60764.1"/>
    <property type="molecule type" value="Genomic_DNA"/>
</dbReference>
<organism evidence="1 2">
    <name type="scientific">Olleya namhaensis</name>
    <dbReference type="NCBI Taxonomy" id="1144750"/>
    <lineage>
        <taxon>Bacteria</taxon>
        <taxon>Pseudomonadati</taxon>
        <taxon>Bacteroidota</taxon>
        <taxon>Flavobacteriia</taxon>
        <taxon>Flavobacteriales</taxon>
        <taxon>Flavobacteriaceae</taxon>
    </lineage>
</organism>
<proteinExistence type="predicted"/>